<dbReference type="GO" id="GO:1903778">
    <property type="term" value="P:protein localization to vacuolar membrane"/>
    <property type="evidence" value="ECO:0007669"/>
    <property type="project" value="TreeGrafter"/>
</dbReference>
<accession>A0A8H6C1W1</accession>
<dbReference type="Pfam" id="PF12751">
    <property type="entry name" value="Vac7"/>
    <property type="match status" value="2"/>
</dbReference>
<feature type="compositionally biased region" description="Polar residues" evidence="1">
    <location>
        <begin position="297"/>
        <end position="314"/>
    </location>
</feature>
<dbReference type="InterPro" id="IPR024260">
    <property type="entry name" value="Vac7"/>
</dbReference>
<keyword evidence="2" id="KW-0812">Transmembrane</keyword>
<feature type="compositionally biased region" description="Low complexity" evidence="1">
    <location>
        <begin position="435"/>
        <end position="450"/>
    </location>
</feature>
<feature type="compositionally biased region" description="Polar residues" evidence="1">
    <location>
        <begin position="406"/>
        <end position="415"/>
    </location>
</feature>
<dbReference type="GO" id="GO:0000011">
    <property type="term" value="P:vacuole inheritance"/>
    <property type="evidence" value="ECO:0007669"/>
    <property type="project" value="TreeGrafter"/>
</dbReference>
<dbReference type="AlphaFoldDB" id="A0A8H6C1W1"/>
<feature type="transmembrane region" description="Helical" evidence="2">
    <location>
        <begin position="551"/>
        <end position="572"/>
    </location>
</feature>
<dbReference type="GO" id="GO:0070772">
    <property type="term" value="C:PAS complex"/>
    <property type="evidence" value="ECO:0007669"/>
    <property type="project" value="TreeGrafter"/>
</dbReference>
<dbReference type="Proteomes" id="UP000536275">
    <property type="component" value="Unassembled WGS sequence"/>
</dbReference>
<dbReference type="EMBL" id="JABWAD010000016">
    <property type="protein sequence ID" value="KAF6071436.1"/>
    <property type="molecule type" value="Genomic_DNA"/>
</dbReference>
<keyword evidence="2" id="KW-0472">Membrane</keyword>
<feature type="compositionally biased region" description="Basic and acidic residues" evidence="1">
    <location>
        <begin position="416"/>
        <end position="426"/>
    </location>
</feature>
<evidence type="ECO:0000256" key="1">
    <source>
        <dbReference type="SAM" id="MobiDB-lite"/>
    </source>
</evidence>
<evidence type="ECO:0000313" key="4">
    <source>
        <dbReference type="Proteomes" id="UP000536275"/>
    </source>
</evidence>
<dbReference type="GO" id="GO:0010513">
    <property type="term" value="P:positive regulation of phosphatidylinositol biosynthetic process"/>
    <property type="evidence" value="ECO:0007669"/>
    <property type="project" value="TreeGrafter"/>
</dbReference>
<feature type="compositionally biased region" description="Low complexity" evidence="1">
    <location>
        <begin position="321"/>
        <end position="335"/>
    </location>
</feature>
<name>A0A8H6C1W1_CANAX</name>
<protein>
    <submittedName>
        <fullName evidence="3">Vacuolar segregation subunit 7 family protein</fullName>
    </submittedName>
</protein>
<feature type="region of interest" description="Disordered" evidence="1">
    <location>
        <begin position="1"/>
        <end position="39"/>
    </location>
</feature>
<feature type="compositionally biased region" description="Polar residues" evidence="1">
    <location>
        <begin position="1"/>
        <end position="21"/>
    </location>
</feature>
<feature type="region of interest" description="Disordered" evidence="1">
    <location>
        <begin position="200"/>
        <end position="224"/>
    </location>
</feature>
<reference evidence="3 4" key="1">
    <citation type="submission" date="2020-03" db="EMBL/GenBank/DDBJ databases">
        <title>FDA dAtabase for Regulatory Grade micrObial Sequences (FDA-ARGOS): Supporting development and validation of Infectious Disease Dx tests.</title>
        <authorList>
            <person name="Campos J."/>
            <person name="Goldberg B."/>
            <person name="Tallon L."/>
            <person name="Sadzewicz L."/>
            <person name="Vavikolanu K."/>
            <person name="Mehta A."/>
            <person name="Aluvathingal J."/>
            <person name="Nadendla S."/>
            <person name="Nandy P."/>
            <person name="Geyer C."/>
            <person name="Yan Y."/>
            <person name="Sichtig H."/>
        </authorList>
    </citation>
    <scope>NUCLEOTIDE SEQUENCE [LARGE SCALE GENOMIC DNA]</scope>
    <source>
        <strain evidence="3 4">FDAARGOS_656</strain>
    </source>
</reference>
<comment type="caution">
    <text evidence="3">The sequence shown here is derived from an EMBL/GenBank/DDBJ whole genome shotgun (WGS) entry which is preliminary data.</text>
</comment>
<sequence length="779" mass="86518">MLHPNNSVVDMSSTGNMNENTDAPPKQQTKKKISKQNSTKTDFFAARLASAVDDIESSDSDETFIYENNDTELDDNASNINNNNNNSTNNIINLDNASVNGSMIASSNAMVTGPPGTSIALGSGLRSPSILEGEQLQYFHDPVRQQQFKLPSTKAPSISNSISSSNNIDSILKRPVHLREASTYSVNDNDHRNLVLPNSTERFTASPSNNIGNENIPQYQKTSSVAHSINEGYNDDTFSYNEVEDNLIDEDSTDDGDLTKNTITNNNNPPTTSSQQQPQPQPQPQPQQPQLHTSSPLNQIQAATSATPSVSTKNASKRNYKTSSTSSKLRSTTSKLFDKKGSQPRRYSTIPDDIDIEDFDDELIYYDNTARFPANESTSLLNQNQRIPHYRSLNLNFPQVKRQSKRYLSTGQPLESSDRGSNKDGTDNGNNSDHNINSPLTANNNNNNVNHNDHGDNKKSNTNNNNIANNRAFPFPYQDQQHHYYYDYDDFDQESQINGPNFDLPDLPINRSASRNFNNNNNPKRFGDSHFFLPRKTDQYSQRTSFLKSCIHTFVCILIVLTIGFVLGFVLATTKDLTDVGITSIENPIVSKDELVFNVVIEAFNPGWFSVDINEVELDLFARSGYLPDTDNSKISNMGGSQKVETVKLGTILNFESVLNFKGGFLSREPTIQKGGIRLLYPGKNVTAEAKLVVNMADIKIAASNSIAKESTTSNDTNDNDNSKKWEIISSNPFDLIITGVLKYDLPFSRTSRSVVVRKTGYIDPTLFVIPQGENNISI</sequence>
<feature type="region of interest" description="Disordered" evidence="1">
    <location>
        <begin position="248"/>
        <end position="351"/>
    </location>
</feature>
<dbReference type="PANTHER" id="PTHR28258:SF1">
    <property type="entry name" value="VACUOLAR SEGREGATION PROTEIN 7"/>
    <property type="match status" value="1"/>
</dbReference>
<evidence type="ECO:0000313" key="3">
    <source>
        <dbReference type="EMBL" id="KAF6071436.1"/>
    </source>
</evidence>
<organism evidence="3 4">
    <name type="scientific">Candida albicans</name>
    <name type="common">Yeast</name>
    <dbReference type="NCBI Taxonomy" id="5476"/>
    <lineage>
        <taxon>Eukaryota</taxon>
        <taxon>Fungi</taxon>
        <taxon>Dikarya</taxon>
        <taxon>Ascomycota</taxon>
        <taxon>Saccharomycotina</taxon>
        <taxon>Pichiomycetes</taxon>
        <taxon>Debaryomycetaceae</taxon>
        <taxon>Candida/Lodderomyces clade</taxon>
        <taxon>Candida</taxon>
    </lineage>
</organism>
<feature type="compositionally biased region" description="Low complexity" evidence="1">
    <location>
        <begin position="264"/>
        <end position="278"/>
    </location>
</feature>
<keyword evidence="2" id="KW-1133">Transmembrane helix</keyword>
<dbReference type="GO" id="GO:0000329">
    <property type="term" value="C:fungal-type vacuole membrane"/>
    <property type="evidence" value="ECO:0007669"/>
    <property type="project" value="TreeGrafter"/>
</dbReference>
<evidence type="ECO:0000256" key="2">
    <source>
        <dbReference type="SAM" id="Phobius"/>
    </source>
</evidence>
<feature type="region of interest" description="Disordered" evidence="1">
    <location>
        <begin position="403"/>
        <end position="472"/>
    </location>
</feature>
<gene>
    <name evidence="3" type="ORF">FOB64_001172</name>
</gene>
<dbReference type="PANTHER" id="PTHR28258">
    <property type="entry name" value="VACUOLAR SEGREGATION PROTEIN 7"/>
    <property type="match status" value="1"/>
</dbReference>
<proteinExistence type="predicted"/>
<feature type="compositionally biased region" description="Low complexity" evidence="1">
    <location>
        <begin position="460"/>
        <end position="472"/>
    </location>
</feature>